<dbReference type="Proteomes" id="UP000317155">
    <property type="component" value="Unassembled WGS sequence"/>
</dbReference>
<dbReference type="PANTHER" id="PTHR11735">
    <property type="entry name" value="TRNA N6-ADENOSINE THREONYLCARBAMOYLTRANSFERASE"/>
    <property type="match status" value="1"/>
</dbReference>
<dbReference type="EMBL" id="VJVV01000001">
    <property type="protein sequence ID" value="TRO83999.1"/>
    <property type="molecule type" value="Genomic_DNA"/>
</dbReference>
<evidence type="ECO:0000313" key="3">
    <source>
        <dbReference type="Proteomes" id="UP000317155"/>
    </source>
</evidence>
<dbReference type="InterPro" id="IPR043129">
    <property type="entry name" value="ATPase_NBD"/>
</dbReference>
<dbReference type="Pfam" id="PF00814">
    <property type="entry name" value="TsaD"/>
    <property type="match status" value="1"/>
</dbReference>
<dbReference type="GO" id="GO:0002949">
    <property type="term" value="P:tRNA threonylcarbamoyladenosine modification"/>
    <property type="evidence" value="ECO:0007669"/>
    <property type="project" value="InterPro"/>
</dbReference>
<reference evidence="2 3" key="1">
    <citation type="submission" date="2019-07" db="EMBL/GenBank/DDBJ databases">
        <title>Insights of Desulfuromonas acetexigens electromicrobiology.</title>
        <authorList>
            <person name="Katuri K."/>
            <person name="Sapireddy V."/>
            <person name="Shaw D.R."/>
            <person name="Saikaly P."/>
        </authorList>
    </citation>
    <scope>NUCLEOTIDE SEQUENCE [LARGE SCALE GENOMIC DNA]</scope>
    <source>
        <strain evidence="2 3">2873</strain>
    </source>
</reference>
<gene>
    <name evidence="2" type="primary">tsaB</name>
    <name evidence="2" type="ORF">FL622_02120</name>
</gene>
<dbReference type="CDD" id="cd24032">
    <property type="entry name" value="ASKHA_NBD_TsaB"/>
    <property type="match status" value="1"/>
</dbReference>
<dbReference type="Gene3D" id="3.30.420.40">
    <property type="match status" value="2"/>
</dbReference>
<dbReference type="OrthoDB" id="9809995at2"/>
<feature type="domain" description="Gcp-like" evidence="1">
    <location>
        <begin position="35"/>
        <end position="226"/>
    </location>
</feature>
<proteinExistence type="predicted"/>
<sequence>MTERLLLVDTATPTGSVAVSQGEKLLGEIVLSGPANHTDHLLGNIDELLRGVGLAIGDMDGFGVVLGPGSFTGLRVGVATIKGLALATGKPVVGVTSLTALAWRLPFAALPVCPLLDARKGEVYAALYQWIGEEFSPLLSPCVLPPDRWLERLSNDVLFIGDGAQSYRRLIEERLGESAHFAPWPAHACRASNGLGPALQMLRRGEYIPLEGLIPTYIRPSEAELAEIGRYRG</sequence>
<dbReference type="SUPFAM" id="SSF53067">
    <property type="entry name" value="Actin-like ATPase domain"/>
    <property type="match status" value="2"/>
</dbReference>
<dbReference type="InterPro" id="IPR000905">
    <property type="entry name" value="Gcp-like_dom"/>
</dbReference>
<protein>
    <submittedName>
        <fullName evidence="2">tRNA (Adenosine(37)-N6)-threonylcarbamoyltransferase complex dimerization subunit type 1 TsaB</fullName>
    </submittedName>
</protein>
<dbReference type="NCBIfam" id="TIGR03725">
    <property type="entry name" value="T6A_YeaZ"/>
    <property type="match status" value="1"/>
</dbReference>
<dbReference type="GO" id="GO:0016740">
    <property type="term" value="F:transferase activity"/>
    <property type="evidence" value="ECO:0007669"/>
    <property type="project" value="UniProtKB-KW"/>
</dbReference>
<dbReference type="InterPro" id="IPR022496">
    <property type="entry name" value="T6A_TsaB"/>
</dbReference>
<evidence type="ECO:0000313" key="2">
    <source>
        <dbReference type="EMBL" id="TRO83999.1"/>
    </source>
</evidence>
<organism evidence="2 3">
    <name type="scientific">Trichloromonas acetexigens</name>
    <dbReference type="NCBI Taxonomy" id="38815"/>
    <lineage>
        <taxon>Bacteria</taxon>
        <taxon>Pseudomonadati</taxon>
        <taxon>Thermodesulfobacteriota</taxon>
        <taxon>Desulfuromonadia</taxon>
        <taxon>Desulfuromonadales</taxon>
        <taxon>Trichloromonadaceae</taxon>
        <taxon>Trichloromonas</taxon>
    </lineage>
</organism>
<name>A0A550JLA9_9BACT</name>
<accession>A0A550JLA9</accession>
<evidence type="ECO:0000259" key="1">
    <source>
        <dbReference type="Pfam" id="PF00814"/>
    </source>
</evidence>
<dbReference type="GO" id="GO:0005829">
    <property type="term" value="C:cytosol"/>
    <property type="evidence" value="ECO:0007669"/>
    <property type="project" value="TreeGrafter"/>
</dbReference>
<dbReference type="PANTHER" id="PTHR11735:SF11">
    <property type="entry name" value="TRNA THREONYLCARBAMOYLADENOSINE BIOSYNTHESIS PROTEIN TSAB"/>
    <property type="match status" value="1"/>
</dbReference>
<keyword evidence="3" id="KW-1185">Reference proteome</keyword>
<comment type="caution">
    <text evidence="2">The sequence shown here is derived from an EMBL/GenBank/DDBJ whole genome shotgun (WGS) entry which is preliminary data.</text>
</comment>
<keyword evidence="2" id="KW-0808">Transferase</keyword>
<dbReference type="RefSeq" id="WP_092053022.1">
    <property type="nucleotide sequence ID" value="NZ_FOJJ01000001.1"/>
</dbReference>
<dbReference type="AlphaFoldDB" id="A0A550JLA9"/>